<dbReference type="Gene3D" id="1.50.10.130">
    <property type="entry name" value="Terpene synthase, N-terminal domain"/>
    <property type="match status" value="2"/>
</dbReference>
<proteinExistence type="inferred from homology"/>
<evidence type="ECO:0000256" key="7">
    <source>
        <dbReference type="ARBA" id="ARBA00022842"/>
    </source>
</evidence>
<feature type="domain" description="Terpene synthase metal-binding" evidence="11">
    <location>
        <begin position="688"/>
        <end position="927"/>
    </location>
</feature>
<keyword evidence="6" id="KW-0479">Metal-binding</keyword>
<evidence type="ECO:0000256" key="9">
    <source>
        <dbReference type="SAM" id="MobiDB-lite"/>
    </source>
</evidence>
<dbReference type="Pfam" id="PF01397">
    <property type="entry name" value="Terpene_synth"/>
    <property type="match status" value="2"/>
</dbReference>
<dbReference type="Gene3D" id="1.10.600.10">
    <property type="entry name" value="Farnesyl Diphosphate Synthase"/>
    <property type="match status" value="2"/>
</dbReference>
<keyword evidence="7" id="KW-0460">Magnesium</keyword>
<dbReference type="InterPro" id="IPR044814">
    <property type="entry name" value="Terpene_cyclase_plant_C1"/>
</dbReference>
<dbReference type="InterPro" id="IPR008949">
    <property type="entry name" value="Isoprenoid_synthase_dom_sf"/>
</dbReference>
<keyword evidence="13" id="KW-1185">Reference proteome</keyword>
<comment type="function">
    <text evidence="2">Responsible for the cyclization of trans,trans-farnesyl diphosphate (FPP) to (+)-delta cadinene.</text>
</comment>
<accession>A0ABR0Q555</accession>
<comment type="similarity">
    <text evidence="4">Belongs to the terpene synthase family.</text>
</comment>
<evidence type="ECO:0000313" key="13">
    <source>
        <dbReference type="Proteomes" id="UP001358586"/>
    </source>
</evidence>
<feature type="domain" description="Terpene synthase N-terminal" evidence="10">
    <location>
        <begin position="26"/>
        <end position="96"/>
    </location>
</feature>
<dbReference type="InterPro" id="IPR036965">
    <property type="entry name" value="Terpene_synth_N_sf"/>
</dbReference>
<dbReference type="InterPro" id="IPR050148">
    <property type="entry name" value="Terpene_synthase-like"/>
</dbReference>
<dbReference type="EMBL" id="JARKNE010000005">
    <property type="protein sequence ID" value="KAK5834301.1"/>
    <property type="molecule type" value="Genomic_DNA"/>
</dbReference>
<protein>
    <recommendedName>
        <fullName evidence="5">(+)-delta-cadinene synthase</fullName>
        <ecNumber evidence="5">4.2.3.13</ecNumber>
    </recommendedName>
</protein>
<sequence>MMPRMTSTLHLFYSDYSESMDSMFRAVFNKFKDEQGNFRSSVTNDVRGLLELYEASYLRVHGEDILDETISFTTNHLSLAVASVDYPLSKQVSHALKQSIRRGLPRVEARHYLSVYQDIESHNKALLEFAKIGFNMLQLLHRKELSEICRWWKDLDFQRKLSYARDRVVECYFWALGAYFEPQYSLGRKMLTKVIAMSSIIDDTYDSYATYGELIPYTIRFRWEIKCIDQLPEYMKLSYKALLDVYEEMEQLVAEHKRQYRVEYAKNAMIRLAQSYFVEAKWTLQNYKASFEEFKTNALSSCGYAMVTITSFIGMGDIVTLETFKWAASDLKIIQASTIICRFMDDVAEHNGNTLLPDQIYPNNHGILEIEGRGLCQEIKEEFLNTVRGRRKKKQFNKRISSMRVIQDRVLSSKEKQRGDRSRRKEKSSSVSRKEDKVVNLSLSDSDISNRRKVILREAKQTWELGKKLGLSNIDAETEKRHQQLKEEVRKMIVAPMANSTQKLTFIDSVQRLGVSYHFTKEIEDELENIYHNNNDAENDLYTTSLRFRILREHGFNVSCNAFNKFNDEQGNFKSSVTNDVQGLLELYEASYLRVHGEDILDEAISFSANHLSLAVASLDYPLPEQVSHALKQSIRRGLPRVEARHYLSVYQDIESHNKALLEFAKIDFNMLQLLHRKELSEIFRWWKDLDFRRKLPYTRERVVECYFWILGVYFEPQYSLGRKMMAKVIIMTSILDDTYDSYATYDELILYTSAIERWEIKCIDQLPEYMKLSYKALLDVYEEMEQLVAEHGRQYRVEYAKNAIIRVAQSYFVEAKWTLQNYKPSFEEFKINALSSCGYAMLAITSFIGMGDIVTPETFKWATSEPKIIQASTIICRFMDDIVEHKFKHRREDDWSVIDYYMEEYGVTAQEAYDVFNKYIESAWKDMNQELLKPTEMPTEVMNRSLNLSRVMDVLYKEGDGYTYVRKSIKDAITSLLVEPITL</sequence>
<comment type="caution">
    <text evidence="12">The sequence shown here is derived from an EMBL/GenBank/DDBJ whole genome shotgun (WGS) entry which is preliminary data.</text>
</comment>
<dbReference type="PANTHER" id="PTHR31225">
    <property type="entry name" value="OS04G0344100 PROTEIN-RELATED"/>
    <property type="match status" value="1"/>
</dbReference>
<evidence type="ECO:0000256" key="5">
    <source>
        <dbReference type="ARBA" id="ARBA00013103"/>
    </source>
</evidence>
<evidence type="ECO:0000256" key="1">
    <source>
        <dbReference type="ARBA" id="ARBA00001946"/>
    </source>
</evidence>
<evidence type="ECO:0000256" key="8">
    <source>
        <dbReference type="ARBA" id="ARBA00023239"/>
    </source>
</evidence>
<feature type="domain" description="Terpene synthase N-terminal" evidence="10">
    <location>
        <begin position="476"/>
        <end position="631"/>
    </location>
</feature>
<evidence type="ECO:0000256" key="3">
    <source>
        <dbReference type="ARBA" id="ARBA00004721"/>
    </source>
</evidence>
<evidence type="ECO:0000259" key="10">
    <source>
        <dbReference type="Pfam" id="PF01397"/>
    </source>
</evidence>
<organism evidence="12 13">
    <name type="scientific">Gossypium arboreum</name>
    <name type="common">Tree cotton</name>
    <name type="synonym">Gossypium nanking</name>
    <dbReference type="NCBI Taxonomy" id="29729"/>
    <lineage>
        <taxon>Eukaryota</taxon>
        <taxon>Viridiplantae</taxon>
        <taxon>Streptophyta</taxon>
        <taxon>Embryophyta</taxon>
        <taxon>Tracheophyta</taxon>
        <taxon>Spermatophyta</taxon>
        <taxon>Magnoliopsida</taxon>
        <taxon>eudicotyledons</taxon>
        <taxon>Gunneridae</taxon>
        <taxon>Pentapetalae</taxon>
        <taxon>rosids</taxon>
        <taxon>malvids</taxon>
        <taxon>Malvales</taxon>
        <taxon>Malvaceae</taxon>
        <taxon>Malvoideae</taxon>
        <taxon>Gossypium</taxon>
    </lineage>
</organism>
<keyword evidence="8" id="KW-0456">Lyase</keyword>
<evidence type="ECO:0000256" key="6">
    <source>
        <dbReference type="ARBA" id="ARBA00022723"/>
    </source>
</evidence>
<feature type="region of interest" description="Disordered" evidence="9">
    <location>
        <begin position="411"/>
        <end position="435"/>
    </location>
</feature>
<dbReference type="Proteomes" id="UP001358586">
    <property type="component" value="Chromosome 5"/>
</dbReference>
<name>A0ABR0Q555_GOSAR</name>
<dbReference type="SUPFAM" id="SSF48239">
    <property type="entry name" value="Terpenoid cyclases/Protein prenyltransferases"/>
    <property type="match status" value="2"/>
</dbReference>
<dbReference type="Pfam" id="PF03936">
    <property type="entry name" value="Terpene_synth_C"/>
    <property type="match status" value="2"/>
</dbReference>
<gene>
    <name evidence="12" type="ORF">PVK06_018178</name>
</gene>
<evidence type="ECO:0000313" key="12">
    <source>
        <dbReference type="EMBL" id="KAK5834301.1"/>
    </source>
</evidence>
<dbReference type="InterPro" id="IPR005630">
    <property type="entry name" value="Terpene_synthase_metal-bd"/>
</dbReference>
<dbReference type="InterPro" id="IPR001906">
    <property type="entry name" value="Terpene_synth_N"/>
</dbReference>
<reference evidence="12 13" key="1">
    <citation type="submission" date="2023-03" db="EMBL/GenBank/DDBJ databases">
        <title>WGS of Gossypium arboreum.</title>
        <authorList>
            <person name="Yu D."/>
        </authorList>
    </citation>
    <scope>NUCLEOTIDE SEQUENCE [LARGE SCALE GENOMIC DNA]</scope>
    <source>
        <tissue evidence="12">Leaf</tissue>
    </source>
</reference>
<feature type="domain" description="Terpene synthase metal-binding" evidence="11">
    <location>
        <begin position="153"/>
        <end position="351"/>
    </location>
</feature>
<comment type="cofactor">
    <cofactor evidence="1">
        <name>Mg(2+)</name>
        <dbReference type="ChEBI" id="CHEBI:18420"/>
    </cofactor>
</comment>
<evidence type="ECO:0000259" key="11">
    <source>
        <dbReference type="Pfam" id="PF03936"/>
    </source>
</evidence>
<evidence type="ECO:0000256" key="4">
    <source>
        <dbReference type="ARBA" id="ARBA00006333"/>
    </source>
</evidence>
<dbReference type="SFLD" id="SFLDG01604">
    <property type="entry name" value="Terpene_Cyclase_Like_1_C_Termi"/>
    <property type="match status" value="1"/>
</dbReference>
<comment type="pathway">
    <text evidence="3">Secondary metabolite biosynthesis; terpenoid biosynthesis.</text>
</comment>
<dbReference type="SFLD" id="SFLDS00005">
    <property type="entry name" value="Isoprenoid_Synthase_Type_I"/>
    <property type="match status" value="2"/>
</dbReference>
<dbReference type="PANTHER" id="PTHR31225:SF215">
    <property type="entry name" value="(+)-DELTA-CADINENE SYNTHASE"/>
    <property type="match status" value="1"/>
</dbReference>
<dbReference type="SUPFAM" id="SSF48576">
    <property type="entry name" value="Terpenoid synthases"/>
    <property type="match status" value="2"/>
</dbReference>
<dbReference type="SFLD" id="SFLDG01019">
    <property type="entry name" value="Terpene_Cyclase_Like_1_C_Termi"/>
    <property type="match status" value="2"/>
</dbReference>
<feature type="compositionally biased region" description="Basic and acidic residues" evidence="9">
    <location>
        <begin position="411"/>
        <end position="420"/>
    </location>
</feature>
<dbReference type="EC" id="4.2.3.13" evidence="5"/>
<evidence type="ECO:0000256" key="2">
    <source>
        <dbReference type="ARBA" id="ARBA00002383"/>
    </source>
</evidence>
<dbReference type="CDD" id="cd00684">
    <property type="entry name" value="Terpene_cyclase_plant_C1"/>
    <property type="match status" value="2"/>
</dbReference>
<dbReference type="InterPro" id="IPR008930">
    <property type="entry name" value="Terpenoid_cyclase/PrenylTrfase"/>
</dbReference>
<dbReference type="SFLD" id="SFLDG01014">
    <property type="entry name" value="Terpene_Cyclase_Like_1_N-term"/>
    <property type="match status" value="1"/>
</dbReference>
<dbReference type="InterPro" id="IPR034741">
    <property type="entry name" value="Terpene_cyclase-like_1_C"/>
</dbReference>